<evidence type="ECO:0000256" key="11">
    <source>
        <dbReference type="SAM" id="SignalP"/>
    </source>
</evidence>
<evidence type="ECO:0000256" key="2">
    <source>
        <dbReference type="ARBA" id="ARBA00022692"/>
    </source>
</evidence>
<evidence type="ECO:0000256" key="10">
    <source>
        <dbReference type="ARBA" id="ARBA00023319"/>
    </source>
</evidence>
<keyword evidence="13" id="KW-1185">Reference proteome</keyword>
<keyword evidence="7" id="KW-0472">Membrane</keyword>
<keyword evidence="4" id="KW-0391">Immunity</keyword>
<proteinExistence type="predicted"/>
<dbReference type="GO" id="GO:0042288">
    <property type="term" value="F:MHC class I protein binding"/>
    <property type="evidence" value="ECO:0007669"/>
    <property type="project" value="InterPro"/>
</dbReference>
<dbReference type="GO" id="GO:0015026">
    <property type="term" value="F:coreceptor activity"/>
    <property type="evidence" value="ECO:0007669"/>
    <property type="project" value="InterPro"/>
</dbReference>
<dbReference type="PANTHER" id="PTHR11292">
    <property type="entry name" value="T-CELL SURFACE GLYCOPROTEIN CD8 BETA CHAIN"/>
    <property type="match status" value="1"/>
</dbReference>
<reference evidence="12" key="1">
    <citation type="submission" date="2020-03" db="EMBL/GenBank/DDBJ databases">
        <authorList>
            <person name="Weist P."/>
        </authorList>
    </citation>
    <scope>NUCLEOTIDE SEQUENCE</scope>
</reference>
<comment type="subcellular location">
    <subcellularLocation>
        <location evidence="1">Membrane</location>
        <topology evidence="1">Single-pass type I membrane protein</topology>
    </subcellularLocation>
</comment>
<name>A0A9N7YFY1_PLEPL</name>
<evidence type="ECO:0000313" key="12">
    <source>
        <dbReference type="EMBL" id="CAB1422824.1"/>
    </source>
</evidence>
<keyword evidence="6" id="KW-1064">Adaptive immunity</keyword>
<keyword evidence="5" id="KW-1133">Transmembrane helix</keyword>
<dbReference type="PANTHER" id="PTHR11292:SF7">
    <property type="entry name" value="T-CELL SURFACE GLYCOPROTEIN CD8 BETA CHAIN-RELATED"/>
    <property type="match status" value="1"/>
</dbReference>
<gene>
    <name evidence="12" type="ORF">PLEPLA_LOCUS10742</name>
</gene>
<evidence type="ECO:0000256" key="5">
    <source>
        <dbReference type="ARBA" id="ARBA00022989"/>
    </source>
</evidence>
<dbReference type="GO" id="GO:0002250">
    <property type="term" value="P:adaptive immune response"/>
    <property type="evidence" value="ECO:0007669"/>
    <property type="project" value="UniProtKB-KW"/>
</dbReference>
<dbReference type="GO" id="GO:0009986">
    <property type="term" value="C:cell surface"/>
    <property type="evidence" value="ECO:0007669"/>
    <property type="project" value="TreeGrafter"/>
</dbReference>
<dbReference type="Proteomes" id="UP001153269">
    <property type="component" value="Unassembled WGS sequence"/>
</dbReference>
<evidence type="ECO:0000256" key="8">
    <source>
        <dbReference type="ARBA" id="ARBA00023157"/>
    </source>
</evidence>
<evidence type="ECO:0000256" key="4">
    <source>
        <dbReference type="ARBA" id="ARBA00022859"/>
    </source>
</evidence>
<dbReference type="AlphaFoldDB" id="A0A9N7YFY1"/>
<evidence type="ECO:0000256" key="9">
    <source>
        <dbReference type="ARBA" id="ARBA00023180"/>
    </source>
</evidence>
<keyword evidence="8" id="KW-1015">Disulfide bond</keyword>
<evidence type="ECO:0000256" key="7">
    <source>
        <dbReference type="ARBA" id="ARBA00023136"/>
    </source>
</evidence>
<evidence type="ECO:0000313" key="13">
    <source>
        <dbReference type="Proteomes" id="UP001153269"/>
    </source>
</evidence>
<keyword evidence="9" id="KW-0325">Glycoprotein</keyword>
<evidence type="ECO:0000256" key="6">
    <source>
        <dbReference type="ARBA" id="ARBA00023130"/>
    </source>
</evidence>
<sequence length="176" mass="19717">MTTLPLAWTLLTVSLCTAGSSQILVQEPVKVLYPEISSLENIECDCINSCDSVYWFRRTSLQHDLQFLGKCNTAERVTYGTGVERAQTRAVKKRGGLGLFFGREGPLRRHLQSQNPNLRSSPSAAVAQRRNLPMMAVTTWFCGRWLEPLQPWLWLSSAHCTTSVGFQRNAATTLRG</sequence>
<evidence type="ECO:0000256" key="3">
    <source>
        <dbReference type="ARBA" id="ARBA00022729"/>
    </source>
</evidence>
<feature type="signal peptide" evidence="11">
    <location>
        <begin position="1"/>
        <end position="18"/>
    </location>
</feature>
<keyword evidence="10" id="KW-0393">Immunoglobulin domain</keyword>
<dbReference type="GO" id="GO:0050776">
    <property type="term" value="P:regulation of immune response"/>
    <property type="evidence" value="ECO:0007669"/>
    <property type="project" value="InterPro"/>
</dbReference>
<comment type="caution">
    <text evidence="12">The sequence shown here is derived from an EMBL/GenBank/DDBJ whole genome shotgun (WGS) entry which is preliminary data.</text>
</comment>
<keyword evidence="2" id="KW-0812">Transmembrane</keyword>
<dbReference type="InterPro" id="IPR042414">
    <property type="entry name" value="CD8B"/>
</dbReference>
<organism evidence="12 13">
    <name type="scientific">Pleuronectes platessa</name>
    <name type="common">European plaice</name>
    <dbReference type="NCBI Taxonomy" id="8262"/>
    <lineage>
        <taxon>Eukaryota</taxon>
        <taxon>Metazoa</taxon>
        <taxon>Chordata</taxon>
        <taxon>Craniata</taxon>
        <taxon>Vertebrata</taxon>
        <taxon>Euteleostomi</taxon>
        <taxon>Actinopterygii</taxon>
        <taxon>Neopterygii</taxon>
        <taxon>Teleostei</taxon>
        <taxon>Neoteleostei</taxon>
        <taxon>Acanthomorphata</taxon>
        <taxon>Carangaria</taxon>
        <taxon>Pleuronectiformes</taxon>
        <taxon>Pleuronectoidei</taxon>
        <taxon>Pleuronectidae</taxon>
        <taxon>Pleuronectes</taxon>
    </lineage>
</organism>
<dbReference type="GO" id="GO:0016020">
    <property type="term" value="C:membrane"/>
    <property type="evidence" value="ECO:0007669"/>
    <property type="project" value="UniProtKB-SubCell"/>
</dbReference>
<feature type="chain" id="PRO_5040164927" evidence="11">
    <location>
        <begin position="19"/>
        <end position="176"/>
    </location>
</feature>
<keyword evidence="3 11" id="KW-0732">Signal</keyword>
<evidence type="ECO:0000256" key="1">
    <source>
        <dbReference type="ARBA" id="ARBA00004479"/>
    </source>
</evidence>
<protein>
    <submittedName>
        <fullName evidence="12">Uncharacterized protein</fullName>
    </submittedName>
</protein>
<accession>A0A9N7YFY1</accession>
<dbReference type="EMBL" id="CADEAL010000613">
    <property type="protein sequence ID" value="CAB1422824.1"/>
    <property type="molecule type" value="Genomic_DNA"/>
</dbReference>